<dbReference type="KEGG" id="prf:PeribacterA2_0251"/>
<keyword evidence="1" id="KW-0812">Transmembrane</keyword>
<dbReference type="Proteomes" id="UP000069135">
    <property type="component" value="Chromosome"/>
</dbReference>
<protein>
    <submittedName>
        <fullName evidence="2">Uncharacterized protein</fullName>
    </submittedName>
</protein>
<name>A0A0S1SNE2_9BACT</name>
<evidence type="ECO:0000313" key="2">
    <source>
        <dbReference type="EMBL" id="ALM12950.1"/>
    </source>
</evidence>
<accession>A0A0S1SNE2</accession>
<keyword evidence="1" id="KW-1133">Transmembrane helix</keyword>
<accession>A0A0S1SJF1</accession>
<organism evidence="2 3">
    <name type="scientific">Candidatus Peribacter riflensis</name>
    <dbReference type="NCBI Taxonomy" id="1735162"/>
    <lineage>
        <taxon>Bacteria</taxon>
        <taxon>Candidatus Peregrinibacteriota</taxon>
        <taxon>Candidatus Peribacteria</taxon>
        <taxon>Candidatus Peribacterales</taxon>
        <taxon>Candidatus Peribacteraceae</taxon>
        <taxon>Candidatus Peribacter</taxon>
    </lineage>
</organism>
<dbReference type="STRING" id="1735162.PeribacterB2_0251"/>
<reference evidence="3" key="1">
    <citation type="submission" date="2015-10" db="EMBL/GenBank/DDBJ databases">
        <title>Analysis of five complete genome sequences for members of the class Peribacteria in the recently recognized Peregrinibacteria bacterial phylum.</title>
        <authorList>
            <person name="Anantharaman K."/>
            <person name="Brown C.T."/>
            <person name="Burstein D."/>
            <person name="Castelle C.J."/>
            <person name="Probst A.J."/>
            <person name="Thomas B.C."/>
            <person name="Williams K.H."/>
            <person name="Banfield J.F."/>
        </authorList>
    </citation>
    <scope>NUCLEOTIDE SEQUENCE [LARGE SCALE GENOMIC DNA]</scope>
</reference>
<dbReference type="AlphaFoldDB" id="A0A0S1SNE2"/>
<accession>A0A0S1SNP5</accession>
<keyword evidence="1" id="KW-0472">Membrane</keyword>
<sequence>MTSAKEAISHAKTEALHFHSVPRPQRISRHEEQSAQDAVVRVHRAPRGKKLTATPAPAALAPAPVLPSLTTPTRGFALHAVAALTAIVAVVAVSQGALRGDAPTLTAQVTTGERSEIGLEHQKPVSLALSLTTNGAKGVADMRHDALETIAVSVPSSWSKREVGGVPFAAVTMDPPTFGFTRYHLPPGAIVSFDLTPPATILLHNPSGVSAEVRLTRVDLEKDTVERDIILVQEGSTLLW</sequence>
<dbReference type="EMBL" id="CP013065">
    <property type="protein sequence ID" value="ALM12950.1"/>
    <property type="molecule type" value="Genomic_DNA"/>
</dbReference>
<accession>A0A0S1SIE1</accession>
<gene>
    <name evidence="2" type="ORF">PeribacterD1_0251</name>
</gene>
<evidence type="ECO:0000256" key="1">
    <source>
        <dbReference type="SAM" id="Phobius"/>
    </source>
</evidence>
<proteinExistence type="predicted"/>
<feature type="transmembrane region" description="Helical" evidence="1">
    <location>
        <begin position="76"/>
        <end position="98"/>
    </location>
</feature>
<reference evidence="2 3" key="2">
    <citation type="journal article" date="2016" name="PeerJ">
        <title>Analysis of five complete genome sequences for members of the class Peribacteria in the recently recognized Peregrinibacteria bacterial phylum.</title>
        <authorList>
            <person name="Anantharaman K."/>
            <person name="Brown C.T."/>
            <person name="Burstein D."/>
            <person name="Castelle C.J."/>
            <person name="Probst A.J."/>
            <person name="Thomas B.C."/>
            <person name="Williams K.H."/>
            <person name="Banfield J.F."/>
        </authorList>
    </citation>
    <scope>NUCLEOTIDE SEQUENCE [LARGE SCALE GENOMIC DNA]</scope>
    <source>
        <strain evidence="2">RIFOXYD1_FULL_PER-ii_59_16</strain>
    </source>
</reference>
<accession>A0A0S1SR43</accession>
<evidence type="ECO:0000313" key="3">
    <source>
        <dbReference type="Proteomes" id="UP000069135"/>
    </source>
</evidence>